<evidence type="ECO:0000313" key="2">
    <source>
        <dbReference type="Proteomes" id="UP000614047"/>
    </source>
</evidence>
<reference evidence="1" key="1">
    <citation type="submission" date="2020-11" db="EMBL/GenBank/DDBJ databases">
        <title>Sequencing the genomes of 1000 actinobacteria strains.</title>
        <authorList>
            <person name="Klenk H.-P."/>
        </authorList>
    </citation>
    <scope>NUCLEOTIDE SEQUENCE</scope>
    <source>
        <strain evidence="1">DSM 43175</strain>
    </source>
</reference>
<name>A0A931DP28_9ACTN</name>
<sequence length="135" mass="15543">MAYEVILVFADSVHPEEFLDLIEELGGVRRPDEWTSGRLSRERRHVWVTVAPSPDLEFEPEDLEEYERKLGAPMRAAVILSISTTKGSDAVAMEIFEAAARRWRTILDDNYGRYFSVDELRRYPLDRLPFNGGPV</sequence>
<protein>
    <submittedName>
        <fullName evidence="1">Uncharacterized protein</fullName>
    </submittedName>
</protein>
<dbReference type="Proteomes" id="UP000614047">
    <property type="component" value="Unassembled WGS sequence"/>
</dbReference>
<keyword evidence="2" id="KW-1185">Reference proteome</keyword>
<organism evidence="1 2">
    <name type="scientific">Actinomadura viridis</name>
    <dbReference type="NCBI Taxonomy" id="58110"/>
    <lineage>
        <taxon>Bacteria</taxon>
        <taxon>Bacillati</taxon>
        <taxon>Actinomycetota</taxon>
        <taxon>Actinomycetes</taxon>
        <taxon>Streptosporangiales</taxon>
        <taxon>Thermomonosporaceae</taxon>
        <taxon>Actinomadura</taxon>
    </lineage>
</organism>
<gene>
    <name evidence="1" type="ORF">IW256_007285</name>
</gene>
<evidence type="ECO:0000313" key="1">
    <source>
        <dbReference type="EMBL" id="MBG6093172.1"/>
    </source>
</evidence>
<dbReference type="EMBL" id="JADOUA010000001">
    <property type="protein sequence ID" value="MBG6093172.1"/>
    <property type="molecule type" value="Genomic_DNA"/>
</dbReference>
<proteinExistence type="predicted"/>
<comment type="caution">
    <text evidence="1">The sequence shown here is derived from an EMBL/GenBank/DDBJ whole genome shotgun (WGS) entry which is preliminary data.</text>
</comment>
<dbReference type="AlphaFoldDB" id="A0A931DP28"/>
<dbReference type="RefSeq" id="WP_197015272.1">
    <property type="nucleotide sequence ID" value="NZ_BAABES010000018.1"/>
</dbReference>
<accession>A0A931DP28</accession>